<name>A0A2J7PV86_9NEOP</name>
<dbReference type="GO" id="GO:0003676">
    <property type="term" value="F:nucleic acid binding"/>
    <property type="evidence" value="ECO:0007669"/>
    <property type="project" value="InterPro"/>
</dbReference>
<feature type="signal peptide" evidence="1">
    <location>
        <begin position="1"/>
        <end position="21"/>
    </location>
</feature>
<feature type="chain" id="PRO_5014402953" evidence="1">
    <location>
        <begin position="22"/>
        <end position="104"/>
    </location>
</feature>
<dbReference type="Gene3D" id="3.30.420.10">
    <property type="entry name" value="Ribonuclease H-like superfamily/Ribonuclease H"/>
    <property type="match status" value="1"/>
</dbReference>
<dbReference type="InterPro" id="IPR036397">
    <property type="entry name" value="RNaseH_sf"/>
</dbReference>
<dbReference type="PANTHER" id="PTHR47326:SF1">
    <property type="entry name" value="HTH PSQ-TYPE DOMAIN-CONTAINING PROTEIN"/>
    <property type="match status" value="1"/>
</dbReference>
<evidence type="ECO:0000256" key="1">
    <source>
        <dbReference type="SAM" id="SignalP"/>
    </source>
</evidence>
<proteinExistence type="predicted"/>
<evidence type="ECO:0000313" key="2">
    <source>
        <dbReference type="EMBL" id="PNF20256.1"/>
    </source>
</evidence>
<dbReference type="InParanoid" id="A0A2J7PV86"/>
<dbReference type="EMBL" id="NEVH01020973">
    <property type="protein sequence ID" value="PNF20256.1"/>
    <property type="molecule type" value="Genomic_DNA"/>
</dbReference>
<protein>
    <submittedName>
        <fullName evidence="2">Uncharacterized protein</fullName>
    </submittedName>
</protein>
<dbReference type="STRING" id="105785.A0A2J7PV86"/>
<comment type="caution">
    <text evidence="2">The sequence shown here is derived from an EMBL/GenBank/DDBJ whole genome shotgun (WGS) entry which is preliminary data.</text>
</comment>
<accession>A0A2J7PV86</accession>
<keyword evidence="1" id="KW-0732">Signal</keyword>
<reference evidence="2 3" key="1">
    <citation type="submission" date="2017-12" db="EMBL/GenBank/DDBJ databases">
        <title>Hemimetabolous genomes reveal molecular basis of termite eusociality.</title>
        <authorList>
            <person name="Harrison M.C."/>
            <person name="Jongepier E."/>
            <person name="Robertson H.M."/>
            <person name="Arning N."/>
            <person name="Bitard-Feildel T."/>
            <person name="Chao H."/>
            <person name="Childers C.P."/>
            <person name="Dinh H."/>
            <person name="Doddapaneni H."/>
            <person name="Dugan S."/>
            <person name="Gowin J."/>
            <person name="Greiner C."/>
            <person name="Han Y."/>
            <person name="Hu H."/>
            <person name="Hughes D.S.T."/>
            <person name="Huylmans A.-K."/>
            <person name="Kemena C."/>
            <person name="Kremer L.P.M."/>
            <person name="Lee S.L."/>
            <person name="Lopez-Ezquerra A."/>
            <person name="Mallet L."/>
            <person name="Monroy-Kuhn J.M."/>
            <person name="Moser A."/>
            <person name="Murali S.C."/>
            <person name="Muzny D.M."/>
            <person name="Otani S."/>
            <person name="Piulachs M.-D."/>
            <person name="Poelchau M."/>
            <person name="Qu J."/>
            <person name="Schaub F."/>
            <person name="Wada-Katsumata A."/>
            <person name="Worley K.C."/>
            <person name="Xie Q."/>
            <person name="Ylla G."/>
            <person name="Poulsen M."/>
            <person name="Gibbs R.A."/>
            <person name="Schal C."/>
            <person name="Richards S."/>
            <person name="Belles X."/>
            <person name="Korb J."/>
            <person name="Bornberg-Bauer E."/>
        </authorList>
    </citation>
    <scope>NUCLEOTIDE SEQUENCE [LARGE SCALE GENOMIC DNA]</scope>
    <source>
        <tissue evidence="2">Whole body</tissue>
    </source>
</reference>
<dbReference type="AlphaFoldDB" id="A0A2J7PV86"/>
<gene>
    <name evidence="2" type="ORF">B7P43_G15455</name>
</gene>
<sequence length="104" mass="11821">MLQLWLFPQLAAFGIAGLGVGEDDVAQFTWLPRSSDLTPCDFLLWGYIKDHVYIPPLPRALVELRESIVAAVMTIDRMLQNVLNELDYRLDVCRVTQGAHIEHL</sequence>
<keyword evidence="3" id="KW-1185">Reference proteome</keyword>
<dbReference type="Proteomes" id="UP000235965">
    <property type="component" value="Unassembled WGS sequence"/>
</dbReference>
<organism evidence="2 3">
    <name type="scientific">Cryptotermes secundus</name>
    <dbReference type="NCBI Taxonomy" id="105785"/>
    <lineage>
        <taxon>Eukaryota</taxon>
        <taxon>Metazoa</taxon>
        <taxon>Ecdysozoa</taxon>
        <taxon>Arthropoda</taxon>
        <taxon>Hexapoda</taxon>
        <taxon>Insecta</taxon>
        <taxon>Pterygota</taxon>
        <taxon>Neoptera</taxon>
        <taxon>Polyneoptera</taxon>
        <taxon>Dictyoptera</taxon>
        <taxon>Blattodea</taxon>
        <taxon>Blattoidea</taxon>
        <taxon>Termitoidae</taxon>
        <taxon>Kalotermitidae</taxon>
        <taxon>Cryptotermitinae</taxon>
        <taxon>Cryptotermes</taxon>
    </lineage>
</organism>
<dbReference type="PANTHER" id="PTHR47326">
    <property type="entry name" value="TRANSPOSABLE ELEMENT TC3 TRANSPOSASE-LIKE PROTEIN"/>
    <property type="match status" value="1"/>
</dbReference>
<evidence type="ECO:0000313" key="3">
    <source>
        <dbReference type="Proteomes" id="UP000235965"/>
    </source>
</evidence>